<accession>A0AAD3CF28</accession>
<keyword evidence="3" id="KW-1185">Reference proteome</keyword>
<sequence length="117" mass="13447">MKTNAWKKLLRGRRSKKAKNSIEQSEKELNHKEDETTSYKGTLDDEVRDEQISSESKEETSVKENKVEEIAVDDIPVEETTGADIQQIEDKLDNEDIETSFDSVDVRVINKMSQQSK</sequence>
<evidence type="ECO:0000313" key="3">
    <source>
        <dbReference type="Proteomes" id="UP001054902"/>
    </source>
</evidence>
<name>A0AAD3CF28_9STRA</name>
<proteinExistence type="predicted"/>
<comment type="caution">
    <text evidence="2">The sequence shown here is derived from an EMBL/GenBank/DDBJ whole genome shotgun (WGS) entry which is preliminary data.</text>
</comment>
<feature type="region of interest" description="Disordered" evidence="1">
    <location>
        <begin position="11"/>
        <end position="65"/>
    </location>
</feature>
<evidence type="ECO:0000256" key="1">
    <source>
        <dbReference type="SAM" id="MobiDB-lite"/>
    </source>
</evidence>
<dbReference type="Proteomes" id="UP001054902">
    <property type="component" value="Unassembled WGS sequence"/>
</dbReference>
<reference evidence="2 3" key="1">
    <citation type="journal article" date="2021" name="Sci. Rep.">
        <title>The genome of the diatom Chaetoceros tenuissimus carries an ancient integrated fragment of an extant virus.</title>
        <authorList>
            <person name="Hongo Y."/>
            <person name="Kimura K."/>
            <person name="Takaki Y."/>
            <person name="Yoshida Y."/>
            <person name="Baba S."/>
            <person name="Kobayashi G."/>
            <person name="Nagasaki K."/>
            <person name="Hano T."/>
            <person name="Tomaru Y."/>
        </authorList>
    </citation>
    <scope>NUCLEOTIDE SEQUENCE [LARGE SCALE GENOMIC DNA]</scope>
    <source>
        <strain evidence="2 3">NIES-3715</strain>
    </source>
</reference>
<evidence type="ECO:0000313" key="2">
    <source>
        <dbReference type="EMBL" id="GFH44636.1"/>
    </source>
</evidence>
<dbReference type="AlphaFoldDB" id="A0AAD3CF28"/>
<dbReference type="EMBL" id="BLLK01000020">
    <property type="protein sequence ID" value="GFH44636.1"/>
    <property type="molecule type" value="Genomic_DNA"/>
</dbReference>
<organism evidence="2 3">
    <name type="scientific">Chaetoceros tenuissimus</name>
    <dbReference type="NCBI Taxonomy" id="426638"/>
    <lineage>
        <taxon>Eukaryota</taxon>
        <taxon>Sar</taxon>
        <taxon>Stramenopiles</taxon>
        <taxon>Ochrophyta</taxon>
        <taxon>Bacillariophyta</taxon>
        <taxon>Coscinodiscophyceae</taxon>
        <taxon>Chaetocerotophycidae</taxon>
        <taxon>Chaetocerotales</taxon>
        <taxon>Chaetocerotaceae</taxon>
        <taxon>Chaetoceros</taxon>
    </lineage>
</organism>
<gene>
    <name evidence="2" type="ORF">CTEN210_01110</name>
</gene>
<protein>
    <submittedName>
        <fullName evidence="2">Uncharacterized protein</fullName>
    </submittedName>
</protein>
<feature type="compositionally biased region" description="Basic and acidic residues" evidence="1">
    <location>
        <begin position="24"/>
        <end position="65"/>
    </location>
</feature>